<proteinExistence type="predicted"/>
<dbReference type="KEGG" id="bmt:BSUIS_A0084"/>
<dbReference type="AlphaFoldDB" id="B0CIJ3"/>
<dbReference type="GO" id="GO:0012505">
    <property type="term" value="C:endomembrane system"/>
    <property type="evidence" value="ECO:0007669"/>
    <property type="project" value="UniProtKB-SubCell"/>
</dbReference>
<evidence type="ECO:0000259" key="5">
    <source>
        <dbReference type="Pfam" id="PF06803"/>
    </source>
</evidence>
<keyword evidence="2" id="KW-0812">Transmembrane</keyword>
<evidence type="ECO:0000256" key="2">
    <source>
        <dbReference type="ARBA" id="ARBA00022692"/>
    </source>
</evidence>
<evidence type="ECO:0000256" key="3">
    <source>
        <dbReference type="ARBA" id="ARBA00022989"/>
    </source>
</evidence>
<dbReference type="EMBL" id="CP000911">
    <property type="protein sequence ID" value="ABY37189.1"/>
    <property type="molecule type" value="Genomic_DNA"/>
</dbReference>
<dbReference type="InterPro" id="IPR010652">
    <property type="entry name" value="DUF1232"/>
</dbReference>
<evidence type="ECO:0000256" key="1">
    <source>
        <dbReference type="ARBA" id="ARBA00004127"/>
    </source>
</evidence>
<gene>
    <name evidence="6" type="ordered locus">BSUIS_A0084</name>
</gene>
<reference evidence="6 7" key="1">
    <citation type="submission" date="2007-12" db="EMBL/GenBank/DDBJ databases">
        <title>Brucella suis ATCC 23445 whole genome shotgun sequencing project.</title>
        <authorList>
            <person name="Setubal J.C."/>
            <person name="Bowns C."/>
            <person name="Boyle S."/>
            <person name="Crasta O.R."/>
            <person name="Czar M.J."/>
            <person name="Dharmanolla C."/>
            <person name="Gillespie J.J."/>
            <person name="Kenyon R.W."/>
            <person name="Lu J."/>
            <person name="Mane S."/>
            <person name="Mohapatra S."/>
            <person name="Nagrani S."/>
            <person name="Purkayastha A."/>
            <person name="Rajasimha H.K."/>
            <person name="Shallom J.M."/>
            <person name="Shallom S."/>
            <person name="Shukla M."/>
            <person name="Snyder E.E."/>
            <person name="Sobral B.W."/>
            <person name="Wattam A.R."/>
            <person name="Will R."/>
            <person name="Williams K."/>
            <person name="Yoo H."/>
            <person name="Bruce D."/>
            <person name="Detter C."/>
            <person name="Munk C."/>
            <person name="Brettin T.S."/>
        </authorList>
    </citation>
    <scope>NUCLEOTIDE SEQUENCE [LARGE SCALE GENOMIC DNA]</scope>
    <source>
        <strain evidence="7">ATCC 23445 / NCTC 10510</strain>
    </source>
</reference>
<dbReference type="Pfam" id="PF06803">
    <property type="entry name" value="DUF1232"/>
    <property type="match status" value="1"/>
</dbReference>
<dbReference type="Proteomes" id="UP000008545">
    <property type="component" value="Chromosome I"/>
</dbReference>
<feature type="domain" description="DUF1232" evidence="5">
    <location>
        <begin position="63"/>
        <end position="97"/>
    </location>
</feature>
<evidence type="ECO:0000313" key="6">
    <source>
        <dbReference type="EMBL" id="ABY37189.1"/>
    </source>
</evidence>
<evidence type="ECO:0000256" key="4">
    <source>
        <dbReference type="ARBA" id="ARBA00023136"/>
    </source>
</evidence>
<dbReference type="HOGENOM" id="CLU_133088_1_0_5"/>
<comment type="subcellular location">
    <subcellularLocation>
        <location evidence="1">Endomembrane system</location>
        <topology evidence="1">Multi-pass membrane protein</topology>
    </subcellularLocation>
</comment>
<name>B0CIJ3_BRUSI</name>
<accession>B0CIJ3</accession>
<keyword evidence="4" id="KW-0472">Membrane</keyword>
<organism evidence="6 7">
    <name type="scientific">Brucella suis (strain ATCC 23445 / NCTC 10510)</name>
    <dbReference type="NCBI Taxonomy" id="470137"/>
    <lineage>
        <taxon>Bacteria</taxon>
        <taxon>Pseudomonadati</taxon>
        <taxon>Pseudomonadota</taxon>
        <taxon>Alphaproteobacteria</taxon>
        <taxon>Hyphomicrobiales</taxon>
        <taxon>Brucellaceae</taxon>
        <taxon>Brucella/Ochrobactrum group</taxon>
        <taxon>Brucella</taxon>
    </lineage>
</organism>
<protein>
    <recommendedName>
        <fullName evidence="5">DUF1232 domain-containing protein</fullName>
    </recommendedName>
</protein>
<keyword evidence="3" id="KW-1133">Transmembrane helix</keyword>
<sequence length="176" mass="19339">MDDVKIGEILEPGDESRFRKRSERVKQGFWKAVRRAGRMVPFMDEVVAAYYCALDQKTPMRVRMTLMAALAYFVLPFDAIPDILAGIGFTDDVAVLMAALTAVRAHITPAHRLAARQALEDEAAVGQWGSGAVGQWGSGAVGQWGSEKYGRCGYVQPKHTPPLPYSPIPLTYCLIP</sequence>
<evidence type="ECO:0000313" key="7">
    <source>
        <dbReference type="Proteomes" id="UP000008545"/>
    </source>
</evidence>